<dbReference type="Gene3D" id="3.30.43.10">
    <property type="entry name" value="Uridine Diphospho-n-acetylenolpyruvylglucosamine Reductase, domain 2"/>
    <property type="match status" value="1"/>
</dbReference>
<dbReference type="Pfam" id="PF01565">
    <property type="entry name" value="FAD_binding_4"/>
    <property type="match status" value="1"/>
</dbReference>
<comment type="similarity">
    <text evidence="2">Belongs to the oxygen-dependent FAD-linked oxidoreductase family.</text>
</comment>
<evidence type="ECO:0000256" key="3">
    <source>
        <dbReference type="ARBA" id="ARBA00022630"/>
    </source>
</evidence>
<name>M3VB43_GORML</name>
<keyword evidence="3" id="KW-0285">Flavoprotein</keyword>
<dbReference type="PANTHER" id="PTHR42973">
    <property type="entry name" value="BINDING OXIDOREDUCTASE, PUTATIVE (AFU_ORTHOLOGUE AFUA_1G17690)-RELATED"/>
    <property type="match status" value="1"/>
</dbReference>
<evidence type="ECO:0000259" key="7">
    <source>
        <dbReference type="PROSITE" id="PS51387"/>
    </source>
</evidence>
<evidence type="ECO:0000313" key="9">
    <source>
        <dbReference type="Proteomes" id="UP000035009"/>
    </source>
</evidence>
<dbReference type="PROSITE" id="PS51387">
    <property type="entry name" value="FAD_PCMH"/>
    <property type="match status" value="1"/>
</dbReference>
<evidence type="ECO:0000256" key="6">
    <source>
        <dbReference type="SAM" id="MobiDB-lite"/>
    </source>
</evidence>
<dbReference type="Gene3D" id="3.30.465.10">
    <property type="match status" value="1"/>
</dbReference>
<gene>
    <name evidence="8" type="ORF">GM1_011_00400</name>
</gene>
<evidence type="ECO:0000313" key="8">
    <source>
        <dbReference type="EMBL" id="GAC79613.1"/>
    </source>
</evidence>
<evidence type="ECO:0000256" key="1">
    <source>
        <dbReference type="ARBA" id="ARBA00001974"/>
    </source>
</evidence>
<dbReference type="PANTHER" id="PTHR42973:SF39">
    <property type="entry name" value="FAD-BINDING PCMH-TYPE DOMAIN-CONTAINING PROTEIN"/>
    <property type="match status" value="1"/>
</dbReference>
<comment type="cofactor">
    <cofactor evidence="1">
        <name>FAD</name>
        <dbReference type="ChEBI" id="CHEBI:57692"/>
    </cofactor>
</comment>
<organism evidence="8 9">
    <name type="scientific">Gordonia malaquae NBRC 108250</name>
    <dbReference type="NCBI Taxonomy" id="1223542"/>
    <lineage>
        <taxon>Bacteria</taxon>
        <taxon>Bacillati</taxon>
        <taxon>Actinomycetota</taxon>
        <taxon>Actinomycetes</taxon>
        <taxon>Mycobacteriales</taxon>
        <taxon>Gordoniaceae</taxon>
        <taxon>Gordonia</taxon>
    </lineage>
</organism>
<feature type="domain" description="FAD-binding PCMH-type" evidence="7">
    <location>
        <begin position="63"/>
        <end position="231"/>
    </location>
</feature>
<dbReference type="STRING" id="410332.SAMN04488550_3147"/>
<keyword evidence="4" id="KW-0274">FAD</keyword>
<evidence type="ECO:0000256" key="5">
    <source>
        <dbReference type="ARBA" id="ARBA00023002"/>
    </source>
</evidence>
<proteinExistence type="inferred from homology"/>
<accession>M3VB43</accession>
<dbReference type="PROSITE" id="PS00862">
    <property type="entry name" value="OX2_COVAL_FAD"/>
    <property type="match status" value="1"/>
</dbReference>
<dbReference type="GO" id="GO:0071949">
    <property type="term" value="F:FAD binding"/>
    <property type="evidence" value="ECO:0007669"/>
    <property type="project" value="InterPro"/>
</dbReference>
<sequence length="480" mass="49730">MADTLSSQHRRRAAADPEEPTVTTESARRVDRADIAALRSSVRGEVHRPTDAGYETIAFNVAVSRRPWAVIDVLDAADVAAVMEFAAANGMTVAVHATGHGATEIDGDTLLVRTRRLDGLHVDAVSRTARVGAGLRWQAVIDAAAPLGLAPVCGSAPGVGVVGLLTGAGIGPMVRALGSSADHVREFTVVTGDGRVHRAAPDENPELFWGLRGGKGTLGVVVETVIDLLPLRGFYGGALYFDGDDAAAVLHAWRVWTQTLPDDVDTSVALLRLPEMPGVPPMLAGRLTVAVRFASLADPDTAAGVLAPMRAIAQPVLDAVAPMPYAAIGAIHADPTDPVPVCEDSALLREVTADTVVALLDEAGPTVPSPLLMVEIRLLGGALAHADAAHSALSHRDAAANVQVVGVLAPPIADAVPKAVSSLISALAPFSDGARLPNFTASSDPAVIARCYNDDTRAWLGALARQYDPADVLAVGQVVR</sequence>
<evidence type="ECO:0000256" key="2">
    <source>
        <dbReference type="ARBA" id="ARBA00005466"/>
    </source>
</evidence>
<dbReference type="InterPro" id="IPR016166">
    <property type="entry name" value="FAD-bd_PCMH"/>
</dbReference>
<dbReference type="SUPFAM" id="SSF56176">
    <property type="entry name" value="FAD-binding/transporter-associated domain-like"/>
    <property type="match status" value="1"/>
</dbReference>
<dbReference type="InterPro" id="IPR016169">
    <property type="entry name" value="FAD-bd_PCMH_sub2"/>
</dbReference>
<dbReference type="eggNOG" id="COG0277">
    <property type="taxonomic scope" value="Bacteria"/>
</dbReference>
<dbReference type="EMBL" id="BAOP01000011">
    <property type="protein sequence ID" value="GAC79613.1"/>
    <property type="molecule type" value="Genomic_DNA"/>
</dbReference>
<dbReference type="InterPro" id="IPR050416">
    <property type="entry name" value="FAD-linked_Oxidoreductase"/>
</dbReference>
<comment type="caution">
    <text evidence="8">The sequence shown here is derived from an EMBL/GenBank/DDBJ whole genome shotgun (WGS) entry which is preliminary data.</text>
</comment>
<dbReference type="Proteomes" id="UP000035009">
    <property type="component" value="Unassembled WGS sequence"/>
</dbReference>
<dbReference type="GO" id="GO:0016491">
    <property type="term" value="F:oxidoreductase activity"/>
    <property type="evidence" value="ECO:0007669"/>
    <property type="project" value="UniProtKB-KW"/>
</dbReference>
<reference evidence="8 9" key="1">
    <citation type="submission" date="2013-02" db="EMBL/GenBank/DDBJ databases">
        <title>Whole genome shotgun sequence of Gordonia malaquae NBRC 108250.</title>
        <authorList>
            <person name="Yoshida I."/>
            <person name="Hosoyama A."/>
            <person name="Tsuchikane K."/>
            <person name="Ando Y."/>
            <person name="Baba S."/>
            <person name="Ohji S."/>
            <person name="Hamada M."/>
            <person name="Tamura T."/>
            <person name="Yamazoe A."/>
            <person name="Yamazaki S."/>
            <person name="Fujita N."/>
        </authorList>
    </citation>
    <scope>NUCLEOTIDE SEQUENCE [LARGE SCALE GENOMIC DNA]</scope>
    <source>
        <strain evidence="8 9">NBRC 108250</strain>
    </source>
</reference>
<dbReference type="InterPro" id="IPR006093">
    <property type="entry name" value="Oxy_OxRdtase_FAD_BS"/>
</dbReference>
<dbReference type="InterPro" id="IPR016167">
    <property type="entry name" value="FAD-bd_PCMH_sub1"/>
</dbReference>
<evidence type="ECO:0000256" key="4">
    <source>
        <dbReference type="ARBA" id="ARBA00022827"/>
    </source>
</evidence>
<dbReference type="InterPro" id="IPR036318">
    <property type="entry name" value="FAD-bd_PCMH-like_sf"/>
</dbReference>
<dbReference type="AlphaFoldDB" id="M3VB43"/>
<dbReference type="InterPro" id="IPR006094">
    <property type="entry name" value="Oxid_FAD_bind_N"/>
</dbReference>
<keyword evidence="9" id="KW-1185">Reference proteome</keyword>
<protein>
    <submittedName>
        <fullName evidence="8">Putative oxidoreductase</fullName>
    </submittedName>
</protein>
<feature type="region of interest" description="Disordered" evidence="6">
    <location>
        <begin position="1"/>
        <end position="28"/>
    </location>
</feature>
<dbReference type="Gene3D" id="3.40.462.20">
    <property type="match status" value="1"/>
</dbReference>
<keyword evidence="5" id="KW-0560">Oxidoreductase</keyword>